<evidence type="ECO:0000256" key="2">
    <source>
        <dbReference type="SAM" id="Phobius"/>
    </source>
</evidence>
<name>A0AAD7GGB8_MYCRO</name>
<proteinExistence type="predicted"/>
<keyword evidence="2" id="KW-0812">Transmembrane</keyword>
<keyword evidence="2" id="KW-1133">Transmembrane helix</keyword>
<keyword evidence="4" id="KW-1185">Reference proteome</keyword>
<dbReference type="EMBL" id="JARKIE010000046">
    <property type="protein sequence ID" value="KAJ7693328.1"/>
    <property type="molecule type" value="Genomic_DNA"/>
</dbReference>
<feature type="region of interest" description="Disordered" evidence="1">
    <location>
        <begin position="218"/>
        <end position="246"/>
    </location>
</feature>
<protein>
    <submittedName>
        <fullName evidence="3">Uncharacterized protein</fullName>
    </submittedName>
</protein>
<feature type="region of interest" description="Disordered" evidence="1">
    <location>
        <begin position="28"/>
        <end position="77"/>
    </location>
</feature>
<evidence type="ECO:0000313" key="4">
    <source>
        <dbReference type="Proteomes" id="UP001221757"/>
    </source>
</evidence>
<dbReference type="Proteomes" id="UP001221757">
    <property type="component" value="Unassembled WGS sequence"/>
</dbReference>
<organism evidence="3 4">
    <name type="scientific">Mycena rosella</name>
    <name type="common">Pink bonnet</name>
    <name type="synonym">Agaricus rosellus</name>
    <dbReference type="NCBI Taxonomy" id="1033263"/>
    <lineage>
        <taxon>Eukaryota</taxon>
        <taxon>Fungi</taxon>
        <taxon>Dikarya</taxon>
        <taxon>Basidiomycota</taxon>
        <taxon>Agaricomycotina</taxon>
        <taxon>Agaricomycetes</taxon>
        <taxon>Agaricomycetidae</taxon>
        <taxon>Agaricales</taxon>
        <taxon>Marasmiineae</taxon>
        <taxon>Mycenaceae</taxon>
        <taxon>Mycena</taxon>
    </lineage>
</organism>
<feature type="compositionally biased region" description="Pro residues" evidence="1">
    <location>
        <begin position="48"/>
        <end position="59"/>
    </location>
</feature>
<keyword evidence="2" id="KW-0472">Membrane</keyword>
<dbReference type="AlphaFoldDB" id="A0AAD7GGB8"/>
<evidence type="ECO:0000313" key="3">
    <source>
        <dbReference type="EMBL" id="KAJ7693328.1"/>
    </source>
</evidence>
<gene>
    <name evidence="3" type="ORF">B0H17DRAFT_499115</name>
</gene>
<feature type="transmembrane region" description="Helical" evidence="2">
    <location>
        <begin position="104"/>
        <end position="128"/>
    </location>
</feature>
<feature type="compositionally biased region" description="Gly residues" evidence="1">
    <location>
        <begin position="32"/>
        <end position="47"/>
    </location>
</feature>
<comment type="caution">
    <text evidence="3">The sequence shown here is derived from an EMBL/GenBank/DDBJ whole genome shotgun (WGS) entry which is preliminary data.</text>
</comment>
<reference evidence="3" key="1">
    <citation type="submission" date="2023-03" db="EMBL/GenBank/DDBJ databases">
        <title>Massive genome expansion in bonnet fungi (Mycena s.s.) driven by repeated elements and novel gene families across ecological guilds.</title>
        <authorList>
            <consortium name="Lawrence Berkeley National Laboratory"/>
            <person name="Harder C.B."/>
            <person name="Miyauchi S."/>
            <person name="Viragh M."/>
            <person name="Kuo A."/>
            <person name="Thoen E."/>
            <person name="Andreopoulos B."/>
            <person name="Lu D."/>
            <person name="Skrede I."/>
            <person name="Drula E."/>
            <person name="Henrissat B."/>
            <person name="Morin E."/>
            <person name="Kohler A."/>
            <person name="Barry K."/>
            <person name="LaButti K."/>
            <person name="Morin E."/>
            <person name="Salamov A."/>
            <person name="Lipzen A."/>
            <person name="Mereny Z."/>
            <person name="Hegedus B."/>
            <person name="Baldrian P."/>
            <person name="Stursova M."/>
            <person name="Weitz H."/>
            <person name="Taylor A."/>
            <person name="Grigoriev I.V."/>
            <person name="Nagy L.G."/>
            <person name="Martin F."/>
            <person name="Kauserud H."/>
        </authorList>
    </citation>
    <scope>NUCLEOTIDE SEQUENCE</scope>
    <source>
        <strain evidence="3">CBHHK067</strain>
    </source>
</reference>
<accession>A0AAD7GGB8</accession>
<evidence type="ECO:0000256" key="1">
    <source>
        <dbReference type="SAM" id="MobiDB-lite"/>
    </source>
</evidence>
<sequence length="246" mass="25574">MTSSSSFAFLASSAESTVLIKLSQSVSISRSEGGGGSNGGGGQGGGFRPPPTSTPPPLPQFTEPFGSHPSFSSSSAAATTTDILSHATISPAPSVTPQNTPLPLGLIIGASVGGMVLGALLVSLFFFYRRRRAQRQAQYDQSLVAMAYNQDEEKKSTLDAPLRPPPAATAKIMDWMQRNRVVSVSTISSFSSPTVLESSGGARTSIARSVARTSISAYSQASATPDLIRPEEGGLTRPPGLSRINE</sequence>